<gene>
    <name evidence="15" type="primary">tbpA</name>
    <name evidence="15" type="ORF">TTHT_1657</name>
</gene>
<evidence type="ECO:0000256" key="1">
    <source>
        <dbReference type="ARBA" id="ARBA00004571"/>
    </source>
</evidence>
<keyword evidence="5 12" id="KW-0732">Signal</keyword>
<sequence length="682" mass="78304">MKKIIYFCIICLLSVSFSFANKLNENKGKKENKNKNQKVEETIVVTCDIKQEKVFKAEKSVNYIDFKDLKLTAPSSLSNVFERTAGVTSSSTGNSSVRPVVRGLYDERVLMMVNGIRQEEQFGGGNHTYSIAPEFINSVSVLKGSSSVTFGSDAIGGVINMFLNGYGEDRIPSNFFSAFYQTATNGNKQHFFYSKNFNDLSVYFEGLNKDMGNITTPDGTLRNSYAKGYFYNTGLNYSKDKWSYKLNFYGMQADLGIPVNPVAIDMGFKNNEYKRMQGEIDYSPSVSNWTGVKIIFANQFKHRHMYMELPYNNQFSRVNEIFLNKTSRNVRIFSDFLFGSNLLTVGFDGFREEAWSYKRKGLKSLETSEYNPQTIPGVIPPSKRYGWGIFAREEHDFNEKLSGFLAARYDWIKADAKDNSDYYYSGVTDTDKKSNFSTGFLYQLTNNQVFYLNAGTSFRSPSLLERFFYGAHQDSVNIGNPHLNPERGKSVDLGYRFKREKVDFSIGVFRTAIDNFIELANTGEIDSNSGLEIWKWLNLSKVVLKGGEFEVHYHFTDSLSYKINLSYVIAKDVHTDSYLYEIPPVIINNILDYSGERDGIKYNFKFVAHSECRQDRVAQFEKPTPGFTVYNFYSDFMFSKHLRFNLSVTNITDKSYHSHLSRIRYMNEGMGRSFNFELSYVF</sequence>
<evidence type="ECO:0000256" key="11">
    <source>
        <dbReference type="RuleBase" id="RU003357"/>
    </source>
</evidence>
<evidence type="ECO:0000256" key="2">
    <source>
        <dbReference type="ARBA" id="ARBA00022448"/>
    </source>
</evidence>
<keyword evidence="8 15" id="KW-0675">Receptor</keyword>
<protein>
    <submittedName>
        <fullName evidence="15">Hemoglobin/transferrin/lactoferrin receptor protein</fullName>
    </submittedName>
</protein>
<accession>A0A7R6PG60</accession>
<organism evidence="15 16">
    <name type="scientific">Thermotomaculum hydrothermale</name>
    <dbReference type="NCBI Taxonomy" id="981385"/>
    <lineage>
        <taxon>Bacteria</taxon>
        <taxon>Pseudomonadati</taxon>
        <taxon>Acidobacteriota</taxon>
        <taxon>Holophagae</taxon>
        <taxon>Thermotomaculales</taxon>
        <taxon>Thermotomaculaceae</taxon>
        <taxon>Thermotomaculum</taxon>
    </lineage>
</organism>
<evidence type="ECO:0000259" key="13">
    <source>
        <dbReference type="Pfam" id="PF00593"/>
    </source>
</evidence>
<dbReference type="InterPro" id="IPR036942">
    <property type="entry name" value="Beta-barrel_TonB_sf"/>
</dbReference>
<dbReference type="InterPro" id="IPR000531">
    <property type="entry name" value="Beta-barrel_TonB"/>
</dbReference>
<evidence type="ECO:0000256" key="6">
    <source>
        <dbReference type="ARBA" id="ARBA00023077"/>
    </source>
</evidence>
<name>A0A7R6PG60_9BACT</name>
<feature type="signal peptide" evidence="12">
    <location>
        <begin position="1"/>
        <end position="20"/>
    </location>
</feature>
<dbReference type="Pfam" id="PF07715">
    <property type="entry name" value="Plug"/>
    <property type="match status" value="1"/>
</dbReference>
<dbReference type="GO" id="GO:0015344">
    <property type="term" value="F:siderophore uptake transmembrane transporter activity"/>
    <property type="evidence" value="ECO:0007669"/>
    <property type="project" value="TreeGrafter"/>
</dbReference>
<comment type="similarity">
    <text evidence="10 11">Belongs to the TonB-dependent receptor family.</text>
</comment>
<dbReference type="PROSITE" id="PS52016">
    <property type="entry name" value="TONB_DEPENDENT_REC_3"/>
    <property type="match status" value="1"/>
</dbReference>
<dbReference type="Gene3D" id="2.170.130.10">
    <property type="entry name" value="TonB-dependent receptor, plug domain"/>
    <property type="match status" value="1"/>
</dbReference>
<keyword evidence="6 11" id="KW-0798">TonB box</keyword>
<evidence type="ECO:0000313" key="15">
    <source>
        <dbReference type="EMBL" id="BBB33138.1"/>
    </source>
</evidence>
<keyword evidence="16" id="KW-1185">Reference proteome</keyword>
<feature type="chain" id="PRO_5032963836" evidence="12">
    <location>
        <begin position="21"/>
        <end position="682"/>
    </location>
</feature>
<dbReference type="SMR" id="A0A7R6PG60"/>
<evidence type="ECO:0000256" key="5">
    <source>
        <dbReference type="ARBA" id="ARBA00022729"/>
    </source>
</evidence>
<dbReference type="PANTHER" id="PTHR30069:SF29">
    <property type="entry name" value="HEMOGLOBIN AND HEMOGLOBIN-HAPTOGLOBIN-BINDING PROTEIN 1-RELATED"/>
    <property type="match status" value="1"/>
</dbReference>
<dbReference type="CDD" id="cd01347">
    <property type="entry name" value="ligand_gated_channel"/>
    <property type="match status" value="1"/>
</dbReference>
<keyword evidence="4 10" id="KW-0812">Transmembrane</keyword>
<keyword evidence="7 10" id="KW-0472">Membrane</keyword>
<evidence type="ECO:0000256" key="12">
    <source>
        <dbReference type="SAM" id="SignalP"/>
    </source>
</evidence>
<evidence type="ECO:0000259" key="14">
    <source>
        <dbReference type="Pfam" id="PF07715"/>
    </source>
</evidence>
<dbReference type="InterPro" id="IPR012910">
    <property type="entry name" value="Plug_dom"/>
</dbReference>
<dbReference type="SUPFAM" id="SSF56935">
    <property type="entry name" value="Porins"/>
    <property type="match status" value="1"/>
</dbReference>
<evidence type="ECO:0000256" key="3">
    <source>
        <dbReference type="ARBA" id="ARBA00022452"/>
    </source>
</evidence>
<reference evidence="15 16" key="1">
    <citation type="journal article" date="2012" name="Extremophiles">
        <title>Thermotomaculum hydrothermale gen. nov., sp. nov., a novel heterotrophic thermophile within the phylum Acidobacteria from a deep-sea hydrothermal vent chimney in the Southern Okinawa Trough.</title>
        <authorList>
            <person name="Izumi H."/>
            <person name="Nunoura T."/>
            <person name="Miyazaki M."/>
            <person name="Mino S."/>
            <person name="Toki T."/>
            <person name="Takai K."/>
            <person name="Sako Y."/>
            <person name="Sawabe T."/>
            <person name="Nakagawa S."/>
        </authorList>
    </citation>
    <scope>NUCLEOTIDE SEQUENCE [LARGE SCALE GENOMIC DNA]</scope>
    <source>
        <strain evidence="15 16">AC55</strain>
    </source>
</reference>
<dbReference type="GO" id="GO:0009279">
    <property type="term" value="C:cell outer membrane"/>
    <property type="evidence" value="ECO:0007669"/>
    <property type="project" value="UniProtKB-SubCell"/>
</dbReference>
<dbReference type="InterPro" id="IPR039426">
    <property type="entry name" value="TonB-dep_rcpt-like"/>
</dbReference>
<evidence type="ECO:0000256" key="4">
    <source>
        <dbReference type="ARBA" id="ARBA00022692"/>
    </source>
</evidence>
<dbReference type="GO" id="GO:0044718">
    <property type="term" value="P:siderophore transmembrane transport"/>
    <property type="evidence" value="ECO:0007669"/>
    <property type="project" value="TreeGrafter"/>
</dbReference>
<feature type="domain" description="TonB-dependent receptor-like beta-barrel" evidence="13">
    <location>
        <begin position="228"/>
        <end position="651"/>
    </location>
</feature>
<keyword evidence="3 10" id="KW-1134">Transmembrane beta strand</keyword>
<dbReference type="EMBL" id="AP017470">
    <property type="protein sequence ID" value="BBB33138.1"/>
    <property type="molecule type" value="Genomic_DNA"/>
</dbReference>
<dbReference type="AlphaFoldDB" id="A0A7R6PG60"/>
<feature type="domain" description="TonB-dependent receptor plug" evidence="14">
    <location>
        <begin position="56"/>
        <end position="158"/>
    </location>
</feature>
<evidence type="ECO:0000256" key="10">
    <source>
        <dbReference type="PROSITE-ProRule" id="PRU01360"/>
    </source>
</evidence>
<proteinExistence type="inferred from homology"/>
<dbReference type="InterPro" id="IPR037066">
    <property type="entry name" value="Plug_dom_sf"/>
</dbReference>
<dbReference type="PANTHER" id="PTHR30069">
    <property type="entry name" value="TONB-DEPENDENT OUTER MEMBRANE RECEPTOR"/>
    <property type="match status" value="1"/>
</dbReference>
<keyword evidence="2 10" id="KW-0813">Transport</keyword>
<evidence type="ECO:0000256" key="7">
    <source>
        <dbReference type="ARBA" id="ARBA00023136"/>
    </source>
</evidence>
<evidence type="ECO:0000256" key="9">
    <source>
        <dbReference type="ARBA" id="ARBA00023237"/>
    </source>
</evidence>
<dbReference type="Pfam" id="PF00593">
    <property type="entry name" value="TonB_dep_Rec_b-barrel"/>
    <property type="match status" value="1"/>
</dbReference>
<dbReference type="Proteomes" id="UP000595564">
    <property type="component" value="Chromosome"/>
</dbReference>
<dbReference type="Gene3D" id="2.40.170.20">
    <property type="entry name" value="TonB-dependent receptor, beta-barrel domain"/>
    <property type="match status" value="1"/>
</dbReference>
<keyword evidence="9 10" id="KW-0998">Cell outer membrane</keyword>
<dbReference type="RefSeq" id="WP_201327438.1">
    <property type="nucleotide sequence ID" value="NZ_AP017470.1"/>
</dbReference>
<evidence type="ECO:0000256" key="8">
    <source>
        <dbReference type="ARBA" id="ARBA00023170"/>
    </source>
</evidence>
<dbReference type="KEGG" id="thyd:TTHT_1657"/>
<comment type="subcellular location">
    <subcellularLocation>
        <location evidence="1 10">Cell outer membrane</location>
        <topology evidence="1 10">Multi-pass membrane protein</topology>
    </subcellularLocation>
</comment>
<evidence type="ECO:0000313" key="16">
    <source>
        <dbReference type="Proteomes" id="UP000595564"/>
    </source>
</evidence>